<dbReference type="EMBL" id="BJXQ01000005">
    <property type="protein sequence ID" value="GEN03123.1"/>
    <property type="molecule type" value="Genomic_DNA"/>
</dbReference>
<proteinExistence type="predicted"/>
<evidence type="ECO:0000313" key="4">
    <source>
        <dbReference type="Proteomes" id="UP000032673"/>
    </source>
</evidence>
<dbReference type="Proteomes" id="UP000032673">
    <property type="component" value="Unassembled WGS sequence"/>
</dbReference>
<comment type="caution">
    <text evidence="3">The sequence shown here is derived from an EMBL/GenBank/DDBJ whole genome shotgun (WGS) entry which is preliminary data.</text>
</comment>
<keyword evidence="1" id="KW-0812">Transmembrane</keyword>
<dbReference type="EMBL" id="BAMW01000057">
    <property type="protein sequence ID" value="GAN64247.1"/>
    <property type="molecule type" value="Genomic_DNA"/>
</dbReference>
<sequence length="104" mass="11282">MAFMIISGIELLCLPIAIILMLRTEEYLSIISQDNSRAMISSGLMVALAGAIPLTIFVTLAKMIHKNEAPKSENNQEQKLTTALTALFSALSDTVVKIKDICGK</sequence>
<evidence type="ECO:0000256" key="1">
    <source>
        <dbReference type="SAM" id="Phobius"/>
    </source>
</evidence>
<organism evidence="3 5">
    <name type="scientific">Acetobacter indonesiensis</name>
    <dbReference type="NCBI Taxonomy" id="104101"/>
    <lineage>
        <taxon>Bacteria</taxon>
        <taxon>Pseudomonadati</taxon>
        <taxon>Pseudomonadota</taxon>
        <taxon>Alphaproteobacteria</taxon>
        <taxon>Acetobacterales</taxon>
        <taxon>Acetobacteraceae</taxon>
        <taxon>Acetobacter</taxon>
    </lineage>
</organism>
<evidence type="ECO:0000313" key="2">
    <source>
        <dbReference type="EMBL" id="GAN64247.1"/>
    </source>
</evidence>
<evidence type="ECO:0000313" key="5">
    <source>
        <dbReference type="Proteomes" id="UP000321104"/>
    </source>
</evidence>
<reference evidence="3 5" key="2">
    <citation type="submission" date="2019-07" db="EMBL/GenBank/DDBJ databases">
        <title>Whole genome shotgun sequence of Acetobacter indonesiensis NBRC 16471.</title>
        <authorList>
            <person name="Hosoyama A."/>
            <person name="Uohara A."/>
            <person name="Ohji S."/>
            <person name="Ichikawa N."/>
        </authorList>
    </citation>
    <scope>NUCLEOTIDE SEQUENCE [LARGE SCALE GENOMIC DNA]</scope>
    <source>
        <strain evidence="3 5">NBRC 16471</strain>
    </source>
</reference>
<feature type="transmembrane region" description="Helical" evidence="1">
    <location>
        <begin position="40"/>
        <end position="61"/>
    </location>
</feature>
<dbReference type="Proteomes" id="UP000321104">
    <property type="component" value="Unassembled WGS sequence"/>
</dbReference>
<keyword evidence="4" id="KW-1185">Reference proteome</keyword>
<protein>
    <submittedName>
        <fullName evidence="3">Uncharacterized protein</fullName>
    </submittedName>
</protein>
<gene>
    <name evidence="2" type="ORF">Abin_060_084</name>
    <name evidence="3" type="ORF">AIN02nite_11480</name>
</gene>
<name>A0A6N3T2R3_9PROT</name>
<evidence type="ECO:0000313" key="3">
    <source>
        <dbReference type="EMBL" id="GEN03123.1"/>
    </source>
</evidence>
<accession>A0A6N3T2R3</accession>
<reference evidence="2 4" key="1">
    <citation type="submission" date="2012-11" db="EMBL/GenBank/DDBJ databases">
        <title>Whole genome sequence of Acetobacter indonesiensis 5H-1.</title>
        <authorList>
            <person name="Azuma Y."/>
            <person name="Higashiura N."/>
            <person name="Hirakawa H."/>
            <person name="Matsushita K."/>
        </authorList>
    </citation>
    <scope>NUCLEOTIDE SEQUENCE [LARGE SCALE GENOMIC DNA]</scope>
    <source>
        <strain evidence="2 4">5H-1</strain>
    </source>
</reference>
<keyword evidence="1" id="KW-0472">Membrane</keyword>
<keyword evidence="1" id="KW-1133">Transmembrane helix</keyword>
<dbReference type="AlphaFoldDB" id="A0A6N3T2R3"/>